<protein>
    <submittedName>
        <fullName evidence="3">Spore coat protein CotH</fullName>
    </submittedName>
</protein>
<feature type="region of interest" description="Disordered" evidence="1">
    <location>
        <begin position="325"/>
        <end position="413"/>
    </location>
</feature>
<evidence type="ECO:0000313" key="4">
    <source>
        <dbReference type="Proteomes" id="UP000625033"/>
    </source>
</evidence>
<keyword evidence="4" id="KW-1185">Reference proteome</keyword>
<keyword evidence="3" id="KW-0167">Capsid protein</keyword>
<dbReference type="RefSeq" id="WP_196836191.1">
    <property type="nucleotide sequence ID" value="NZ_JADOTZ010000001.1"/>
</dbReference>
<feature type="signal peptide" evidence="2">
    <location>
        <begin position="1"/>
        <end position="32"/>
    </location>
</feature>
<gene>
    <name evidence="3" type="ORF">IW252_001719</name>
</gene>
<sequence length="484" mass="51230">MTTPRPRRRLATAITAGVAASLLLSSCSGSLADALQIETSAADSASEASQTSSFFNSTDVHEVSVEADQEQLDAALDAYAADGSKEWVEATVTIDGTVYENVGLRLKGNSSLRGTSADSDPTDLPWLIRLDKYVDGQQHAGRADYVVRQNNTETSLNEAVALELIGAAGLETEEAAATRFSVNGAEAQLRLVIDAPDDPLWNESYFTSEGITYEAESSGDYSYRGDAAEDYAEAFSVKDGEEDMTPLIEFLDFVNNSSDEDFAAHLEQYLDVDSFATYLALQDLVGNTDDIDGPGNNSFLRYDEETGQMTVLTWDMNLSFGTMGGMGGGERGQFPGGEAGEDGQFPADGEMPEGFEPLADGEMPEGFEPPAEGEMPEGFEPPAEGERPAPGDGTGTTPDAGGAGGPGGGSNPLVERFLADEGFAELYSEAQERLQSELIDSGAAEDIVNSWSTLLQDEASDLVEAATVTTEADSILDQLGTSTD</sequence>
<evidence type="ECO:0000313" key="3">
    <source>
        <dbReference type="EMBL" id="MBG6084952.1"/>
    </source>
</evidence>
<dbReference type="AlphaFoldDB" id="A0A931D9L4"/>
<dbReference type="PROSITE" id="PS51257">
    <property type="entry name" value="PROKAR_LIPOPROTEIN"/>
    <property type="match status" value="1"/>
</dbReference>
<comment type="caution">
    <text evidence="3">The sequence shown here is derived from an EMBL/GenBank/DDBJ whole genome shotgun (WGS) entry which is preliminary data.</text>
</comment>
<evidence type="ECO:0000256" key="2">
    <source>
        <dbReference type="SAM" id="SignalP"/>
    </source>
</evidence>
<accession>A0A931D9L4</accession>
<feature type="compositionally biased region" description="Gly residues" evidence="1">
    <location>
        <begin position="401"/>
        <end position="410"/>
    </location>
</feature>
<feature type="compositionally biased region" description="Low complexity" evidence="1">
    <location>
        <begin position="390"/>
        <end position="400"/>
    </location>
</feature>
<reference evidence="3" key="1">
    <citation type="submission" date="2020-11" db="EMBL/GenBank/DDBJ databases">
        <title>Sequencing the genomes of 1000 actinobacteria strains.</title>
        <authorList>
            <person name="Klenk H.-P."/>
        </authorList>
    </citation>
    <scope>NUCLEOTIDE SEQUENCE</scope>
    <source>
        <strain evidence="3">DSM 26152</strain>
    </source>
</reference>
<proteinExistence type="predicted"/>
<feature type="chain" id="PRO_5038080245" evidence="2">
    <location>
        <begin position="33"/>
        <end position="484"/>
    </location>
</feature>
<feature type="compositionally biased region" description="Low complexity" evidence="1">
    <location>
        <begin position="364"/>
        <end position="383"/>
    </location>
</feature>
<dbReference type="EMBL" id="JADOTZ010000001">
    <property type="protein sequence ID" value="MBG6084952.1"/>
    <property type="molecule type" value="Genomic_DNA"/>
</dbReference>
<dbReference type="PANTHER" id="PTHR40050">
    <property type="entry name" value="INNER SPORE COAT PROTEIN H"/>
    <property type="match status" value="1"/>
</dbReference>
<evidence type="ECO:0000256" key="1">
    <source>
        <dbReference type="SAM" id="MobiDB-lite"/>
    </source>
</evidence>
<name>A0A931D9L4_9MICC</name>
<dbReference type="Proteomes" id="UP000625033">
    <property type="component" value="Unassembled WGS sequence"/>
</dbReference>
<organism evidence="3 4">
    <name type="scientific">Zhihengliuella flava</name>
    <dbReference type="NCBI Taxonomy" id="1285193"/>
    <lineage>
        <taxon>Bacteria</taxon>
        <taxon>Bacillati</taxon>
        <taxon>Actinomycetota</taxon>
        <taxon>Actinomycetes</taxon>
        <taxon>Micrococcales</taxon>
        <taxon>Micrococcaceae</taxon>
        <taxon>Zhihengliuella</taxon>
    </lineage>
</organism>
<dbReference type="InterPro" id="IPR014867">
    <property type="entry name" value="Spore_coat_CotH_CotH2/3/7"/>
</dbReference>
<dbReference type="Pfam" id="PF08757">
    <property type="entry name" value="CotH"/>
    <property type="match status" value="1"/>
</dbReference>
<keyword evidence="3" id="KW-0946">Virion</keyword>
<dbReference type="PANTHER" id="PTHR40050:SF1">
    <property type="entry name" value="INNER SPORE COAT PROTEIN H"/>
    <property type="match status" value="1"/>
</dbReference>
<keyword evidence="2" id="KW-0732">Signal</keyword>
<feature type="compositionally biased region" description="Gly residues" evidence="1">
    <location>
        <begin position="325"/>
        <end position="338"/>
    </location>
</feature>